<dbReference type="InterPro" id="IPR036390">
    <property type="entry name" value="WH_DNA-bd_sf"/>
</dbReference>
<evidence type="ECO:0000313" key="12">
    <source>
        <dbReference type="Proteomes" id="UP000225706"/>
    </source>
</evidence>
<evidence type="ECO:0000256" key="6">
    <source>
        <dbReference type="ARBA" id="ARBA00023159"/>
    </source>
</evidence>
<organism evidence="11 12">
    <name type="scientific">Stylophora pistillata</name>
    <name type="common">Smooth cauliflower coral</name>
    <dbReference type="NCBI Taxonomy" id="50429"/>
    <lineage>
        <taxon>Eukaryota</taxon>
        <taxon>Metazoa</taxon>
        <taxon>Cnidaria</taxon>
        <taxon>Anthozoa</taxon>
        <taxon>Hexacorallia</taxon>
        <taxon>Scleractinia</taxon>
        <taxon>Astrocoeniina</taxon>
        <taxon>Pocilloporidae</taxon>
        <taxon>Stylophora</taxon>
    </lineage>
</organism>
<feature type="region of interest" description="Disordered" evidence="9">
    <location>
        <begin position="116"/>
        <end position="179"/>
    </location>
</feature>
<gene>
    <name evidence="11" type="primary">IRF2</name>
    <name evidence="11" type="ORF">AWC38_SpisGene20031</name>
</gene>
<dbReference type="AlphaFoldDB" id="A0A2B4RDN2"/>
<evidence type="ECO:0000256" key="9">
    <source>
        <dbReference type="SAM" id="MobiDB-lite"/>
    </source>
</evidence>
<keyword evidence="4" id="KW-0805">Transcription regulation</keyword>
<keyword evidence="3" id="KW-0832">Ubl conjugation</keyword>
<keyword evidence="8" id="KW-0539">Nucleus</keyword>
<feature type="domain" description="IRF tryptophan pentad repeat" evidence="10">
    <location>
        <begin position="6"/>
        <end position="114"/>
    </location>
</feature>
<evidence type="ECO:0000256" key="5">
    <source>
        <dbReference type="ARBA" id="ARBA00023125"/>
    </source>
</evidence>
<evidence type="ECO:0000256" key="4">
    <source>
        <dbReference type="ARBA" id="ARBA00023015"/>
    </source>
</evidence>
<dbReference type="GO" id="GO:0000978">
    <property type="term" value="F:RNA polymerase II cis-regulatory region sequence-specific DNA binding"/>
    <property type="evidence" value="ECO:0007669"/>
    <property type="project" value="TreeGrafter"/>
</dbReference>
<keyword evidence="7" id="KW-0804">Transcription</keyword>
<comment type="subcellular location">
    <subcellularLocation>
        <location evidence="1">Nucleus</location>
    </subcellularLocation>
</comment>
<dbReference type="PANTHER" id="PTHR11949:SF17">
    <property type="entry name" value="IRF TRYPTOPHAN PENTAD REPEAT DOMAIN-CONTAINING PROTEIN"/>
    <property type="match status" value="1"/>
</dbReference>
<evidence type="ECO:0000256" key="8">
    <source>
        <dbReference type="ARBA" id="ARBA00023242"/>
    </source>
</evidence>
<dbReference type="OrthoDB" id="6538197at2759"/>
<sequence length="359" mass="40348">MMPAERLRLRAWIEKQADSGKLPGLEWEDREKGIFKVSWKHASRQCWSYPKDACVFEGWAIHSGRYRKGYDRPDPRRWKANFRCALNALPDIVELPNQGIARGQDAYKVYQISKKTAKKDVHNKRPNKAPTACASTSTASTPNATPATREHSATKRAARADPGPIRNRQSTGETPRKAPYYHLSGAKPFNGFGFWPTFHAWPPHLLDHDYMSPWFDPRPEMKDIGVMTQSGIKQEPLSPDDAMMPSCSRDLNELEEGSTDGAKVIVKEEDEVPSDQEIIDLVDQMSDQSGSSLDELEGMEGSNDPEEEFAEESSSPKERPPLRLVLKSEASSNYGNEYTSALPLTPDSTREILSVINRS</sequence>
<dbReference type="GO" id="GO:0005634">
    <property type="term" value="C:nucleus"/>
    <property type="evidence" value="ECO:0007669"/>
    <property type="project" value="UniProtKB-SubCell"/>
</dbReference>
<proteinExistence type="predicted"/>
<dbReference type="Proteomes" id="UP000225706">
    <property type="component" value="Unassembled WGS sequence"/>
</dbReference>
<evidence type="ECO:0000313" key="11">
    <source>
        <dbReference type="EMBL" id="PFX15741.1"/>
    </source>
</evidence>
<dbReference type="EMBL" id="LSMT01000616">
    <property type="protein sequence ID" value="PFX15741.1"/>
    <property type="molecule type" value="Genomic_DNA"/>
</dbReference>
<reference evidence="12" key="1">
    <citation type="journal article" date="2017" name="bioRxiv">
        <title>Comparative analysis of the genomes of Stylophora pistillata and Acropora digitifera provides evidence for extensive differences between species of corals.</title>
        <authorList>
            <person name="Voolstra C.R."/>
            <person name="Li Y."/>
            <person name="Liew Y.J."/>
            <person name="Baumgarten S."/>
            <person name="Zoccola D."/>
            <person name="Flot J.-F."/>
            <person name="Tambutte S."/>
            <person name="Allemand D."/>
            <person name="Aranda M."/>
        </authorList>
    </citation>
    <scope>NUCLEOTIDE SEQUENCE [LARGE SCALE GENOMIC DNA]</scope>
</reference>
<accession>A0A2B4RDN2</accession>
<keyword evidence="5" id="KW-0238">DNA-binding</keyword>
<dbReference type="PROSITE" id="PS51507">
    <property type="entry name" value="IRF_2"/>
    <property type="match status" value="1"/>
</dbReference>
<name>A0A2B4RDN2_STYPI</name>
<feature type="compositionally biased region" description="Low complexity" evidence="9">
    <location>
        <begin position="129"/>
        <end position="147"/>
    </location>
</feature>
<dbReference type="STRING" id="50429.A0A2B4RDN2"/>
<feature type="region of interest" description="Disordered" evidence="9">
    <location>
        <begin position="288"/>
        <end position="344"/>
    </location>
</feature>
<keyword evidence="2" id="KW-1017">Isopeptide bond</keyword>
<dbReference type="InterPro" id="IPR036388">
    <property type="entry name" value="WH-like_DNA-bd_sf"/>
</dbReference>
<dbReference type="Pfam" id="PF00605">
    <property type="entry name" value="IRF"/>
    <property type="match status" value="1"/>
</dbReference>
<dbReference type="GO" id="GO:0000981">
    <property type="term" value="F:DNA-binding transcription factor activity, RNA polymerase II-specific"/>
    <property type="evidence" value="ECO:0007669"/>
    <property type="project" value="TreeGrafter"/>
</dbReference>
<feature type="compositionally biased region" description="Acidic residues" evidence="9">
    <location>
        <begin position="294"/>
        <end position="311"/>
    </location>
</feature>
<dbReference type="Gene3D" id="1.10.10.10">
    <property type="entry name" value="Winged helix-like DNA-binding domain superfamily/Winged helix DNA-binding domain"/>
    <property type="match status" value="1"/>
</dbReference>
<evidence type="ECO:0000259" key="10">
    <source>
        <dbReference type="PROSITE" id="PS51507"/>
    </source>
</evidence>
<dbReference type="InterPro" id="IPR001346">
    <property type="entry name" value="Interferon_reg_fact_DNA-bd_dom"/>
</dbReference>
<dbReference type="PRINTS" id="PR00267">
    <property type="entry name" value="INTFRNREGFCT"/>
</dbReference>
<evidence type="ECO:0000256" key="1">
    <source>
        <dbReference type="ARBA" id="ARBA00004123"/>
    </source>
</evidence>
<dbReference type="SMART" id="SM00348">
    <property type="entry name" value="IRF"/>
    <property type="match status" value="1"/>
</dbReference>
<protein>
    <submittedName>
        <fullName evidence="11">Interferon regulatory factor 2</fullName>
    </submittedName>
</protein>
<dbReference type="GO" id="GO:0002376">
    <property type="term" value="P:immune system process"/>
    <property type="evidence" value="ECO:0007669"/>
    <property type="project" value="TreeGrafter"/>
</dbReference>
<evidence type="ECO:0000256" key="2">
    <source>
        <dbReference type="ARBA" id="ARBA00022499"/>
    </source>
</evidence>
<evidence type="ECO:0000256" key="7">
    <source>
        <dbReference type="ARBA" id="ARBA00023163"/>
    </source>
</evidence>
<keyword evidence="6" id="KW-0010">Activator</keyword>
<dbReference type="FunFam" id="1.10.10.10:FF:000065">
    <property type="entry name" value="Interferon regulatory factor"/>
    <property type="match status" value="1"/>
</dbReference>
<dbReference type="PANTHER" id="PTHR11949">
    <property type="entry name" value="INTERFERON REGULATORY FACTOR"/>
    <property type="match status" value="1"/>
</dbReference>
<evidence type="ECO:0000256" key="3">
    <source>
        <dbReference type="ARBA" id="ARBA00022843"/>
    </source>
</evidence>
<dbReference type="CDD" id="cd00103">
    <property type="entry name" value="IRF"/>
    <property type="match status" value="1"/>
</dbReference>
<feature type="compositionally biased region" description="Basic residues" evidence="9">
    <location>
        <begin position="116"/>
        <end position="127"/>
    </location>
</feature>
<dbReference type="SUPFAM" id="SSF46785">
    <property type="entry name" value="Winged helix' DNA-binding domain"/>
    <property type="match status" value="1"/>
</dbReference>
<feature type="compositionally biased region" description="Polar residues" evidence="9">
    <location>
        <begin position="329"/>
        <end position="339"/>
    </location>
</feature>
<keyword evidence="12" id="KW-1185">Reference proteome</keyword>
<comment type="caution">
    <text evidence="11">The sequence shown here is derived from an EMBL/GenBank/DDBJ whole genome shotgun (WGS) entry which is preliminary data.</text>
</comment>